<evidence type="ECO:0000313" key="2">
    <source>
        <dbReference type="EMBL" id="NED99860.1"/>
    </source>
</evidence>
<organism evidence="2 3">
    <name type="scientific">Phytoactinopolyspora halotolerans</name>
    <dbReference type="NCBI Taxonomy" id="1981512"/>
    <lineage>
        <taxon>Bacteria</taxon>
        <taxon>Bacillati</taxon>
        <taxon>Actinomycetota</taxon>
        <taxon>Actinomycetes</taxon>
        <taxon>Jiangellales</taxon>
        <taxon>Jiangellaceae</taxon>
        <taxon>Phytoactinopolyspora</taxon>
    </lineage>
</organism>
<dbReference type="InterPro" id="IPR050270">
    <property type="entry name" value="DegV_domain_contain"/>
</dbReference>
<dbReference type="Proteomes" id="UP000475214">
    <property type="component" value="Unassembled WGS sequence"/>
</dbReference>
<dbReference type="PANTHER" id="PTHR33434">
    <property type="entry name" value="DEGV DOMAIN-CONTAINING PROTEIN DR_1986-RELATED"/>
    <property type="match status" value="1"/>
</dbReference>
<gene>
    <name evidence="2" type="ORF">G1H10_06735</name>
</gene>
<dbReference type="Gene3D" id="3.30.1180.10">
    <property type="match status" value="1"/>
</dbReference>
<dbReference type="Gene3D" id="3.40.50.10170">
    <property type="match status" value="1"/>
</dbReference>
<dbReference type="InterPro" id="IPR043168">
    <property type="entry name" value="DegV_C"/>
</dbReference>
<dbReference type="EMBL" id="JAAGOA010000004">
    <property type="protein sequence ID" value="NED99860.1"/>
    <property type="molecule type" value="Genomic_DNA"/>
</dbReference>
<dbReference type="AlphaFoldDB" id="A0A6L9S547"/>
<dbReference type="GO" id="GO:0008289">
    <property type="term" value="F:lipid binding"/>
    <property type="evidence" value="ECO:0007669"/>
    <property type="project" value="UniProtKB-KW"/>
</dbReference>
<dbReference type="PROSITE" id="PS51482">
    <property type="entry name" value="DEGV"/>
    <property type="match status" value="1"/>
</dbReference>
<dbReference type="RefSeq" id="WP_163734601.1">
    <property type="nucleotide sequence ID" value="NZ_JAAGOA010000004.1"/>
</dbReference>
<keyword evidence="1" id="KW-0446">Lipid-binding</keyword>
<dbReference type="InterPro" id="IPR003797">
    <property type="entry name" value="DegV"/>
</dbReference>
<dbReference type="Pfam" id="PF02645">
    <property type="entry name" value="DegV"/>
    <property type="match status" value="1"/>
</dbReference>
<evidence type="ECO:0000256" key="1">
    <source>
        <dbReference type="ARBA" id="ARBA00023121"/>
    </source>
</evidence>
<evidence type="ECO:0000313" key="3">
    <source>
        <dbReference type="Proteomes" id="UP000475214"/>
    </source>
</evidence>
<dbReference type="PANTHER" id="PTHR33434:SF2">
    <property type="entry name" value="FATTY ACID-BINDING PROTEIN TM_1468"/>
    <property type="match status" value="1"/>
</dbReference>
<protein>
    <submittedName>
        <fullName evidence="2">DegV family protein</fullName>
    </submittedName>
</protein>
<comment type="caution">
    <text evidence="2">The sequence shown here is derived from an EMBL/GenBank/DDBJ whole genome shotgun (WGS) entry which is preliminary data.</text>
</comment>
<accession>A0A6L9S547</accession>
<dbReference type="NCBIfam" id="TIGR00762">
    <property type="entry name" value="DegV"/>
    <property type="match status" value="1"/>
</dbReference>
<dbReference type="SUPFAM" id="SSF82549">
    <property type="entry name" value="DAK1/DegV-like"/>
    <property type="match status" value="1"/>
</dbReference>
<name>A0A6L9S547_9ACTN</name>
<reference evidence="2 3" key="1">
    <citation type="submission" date="2020-02" db="EMBL/GenBank/DDBJ databases">
        <authorList>
            <person name="Li X.-J."/>
            <person name="Han X.-M."/>
        </authorList>
    </citation>
    <scope>NUCLEOTIDE SEQUENCE [LARGE SCALE GENOMIC DNA]</scope>
    <source>
        <strain evidence="2 3">CCTCC AB 2017055</strain>
    </source>
</reference>
<sequence>MDVTAEQTRRAQSAPGVGRVRIVTDSTAYLPAKLVAEHGIEVVPLQVVIAGRAKNEDGDVGPREVAAALRRHEQVSTSRPSPEAFRRAYQAASAEGATHVVSVHLSSRLSGTVDAARLAAADAPIPVQVVDSRSVGMGLGFAALAAARSAERGDSAERVAASATEHAASSSVFFYVDTLEYLRRGGRIGAASAMFGTALAIKPLLHLVNGGIAPLEKVRTGARAVARLEDLTLERAGRSHVDIAVHHLDNAVRAEQLANRLADHLPRLGEMVVAEVGAVIGAHAGPGMLAVVISPR</sequence>
<proteinExistence type="predicted"/>
<keyword evidence="3" id="KW-1185">Reference proteome</keyword>